<dbReference type="HOGENOM" id="CLU_2588416_0_0_4"/>
<feature type="transmembrane region" description="Helical" evidence="1">
    <location>
        <begin position="7"/>
        <end position="29"/>
    </location>
</feature>
<reference evidence="2 3" key="1">
    <citation type="submission" date="2012-05" db="EMBL/GenBank/DDBJ databases">
        <title>The Genome Sequence of Sutterella wadsworthensis 2_1_59BFAA.</title>
        <authorList>
            <consortium name="The Broad Institute Genome Sequencing Platform"/>
            <person name="Earl A."/>
            <person name="Ward D."/>
            <person name="Feldgarden M."/>
            <person name="Gevers D."/>
            <person name="Daigneault M."/>
            <person name="Strauss J."/>
            <person name="Allen-Vercoe E."/>
            <person name="Walker B."/>
            <person name="Young S.K."/>
            <person name="Zeng Q."/>
            <person name="Gargeya S."/>
            <person name="Fitzgerald M."/>
            <person name="Haas B."/>
            <person name="Abouelleil A."/>
            <person name="Alvarado L."/>
            <person name="Arachchi H.M."/>
            <person name="Berlin A.M."/>
            <person name="Chapman S.B."/>
            <person name="Goldberg J."/>
            <person name="Griggs A."/>
            <person name="Gujja S."/>
            <person name="Hansen M."/>
            <person name="Howarth C."/>
            <person name="Imamovic A."/>
            <person name="Larimer J."/>
            <person name="McCowen C."/>
            <person name="Montmayeur A."/>
            <person name="Murphy C."/>
            <person name="Neiman D."/>
            <person name="Pearson M."/>
            <person name="Priest M."/>
            <person name="Roberts A."/>
            <person name="Saif S."/>
            <person name="Shea T."/>
            <person name="Sisk P."/>
            <person name="Sykes S."/>
            <person name="Wortman J."/>
            <person name="Nusbaum C."/>
            <person name="Birren B."/>
        </authorList>
    </citation>
    <scope>NUCLEOTIDE SEQUENCE [LARGE SCALE GENOMIC DNA]</scope>
    <source>
        <strain evidence="2 3">2_1_59BFAA</strain>
    </source>
</reference>
<dbReference type="EMBL" id="ADMG01000024">
    <property type="protein sequence ID" value="EKB31469.1"/>
    <property type="molecule type" value="Genomic_DNA"/>
</dbReference>
<dbReference type="Proteomes" id="UP000005835">
    <property type="component" value="Unassembled WGS sequence"/>
</dbReference>
<comment type="caution">
    <text evidence="2">The sequence shown here is derived from an EMBL/GenBank/DDBJ whole genome shotgun (WGS) entry which is preliminary data.</text>
</comment>
<keyword evidence="1" id="KW-0472">Membrane</keyword>
<keyword evidence="1" id="KW-0812">Transmembrane</keyword>
<dbReference type="AlphaFoldDB" id="K1KI81"/>
<accession>K1KI81</accession>
<dbReference type="STRING" id="742823.HMPREF9465_00947"/>
<evidence type="ECO:0000313" key="3">
    <source>
        <dbReference type="Proteomes" id="UP000005835"/>
    </source>
</evidence>
<gene>
    <name evidence="2" type="ORF">HMPREF9465_00947</name>
</gene>
<evidence type="ECO:0000313" key="2">
    <source>
        <dbReference type="EMBL" id="EKB31469.1"/>
    </source>
</evidence>
<protein>
    <submittedName>
        <fullName evidence="2">Uncharacterized protein</fullName>
    </submittedName>
</protein>
<name>K1KI81_9BURK</name>
<proteinExistence type="predicted"/>
<dbReference type="RefSeq" id="WP_005434646.1">
    <property type="nucleotide sequence ID" value="NZ_JH815515.1"/>
</dbReference>
<organism evidence="2 3">
    <name type="scientific">Sutterella wadsworthensis 2_1_59BFAA</name>
    <dbReference type="NCBI Taxonomy" id="742823"/>
    <lineage>
        <taxon>Bacteria</taxon>
        <taxon>Pseudomonadati</taxon>
        <taxon>Pseudomonadota</taxon>
        <taxon>Betaproteobacteria</taxon>
        <taxon>Burkholderiales</taxon>
        <taxon>Sutterellaceae</taxon>
        <taxon>Sutterella</taxon>
    </lineage>
</organism>
<sequence length="80" mass="9131">MQPELTLRAWGALIILYAIGASVAIFAIAKAVEAVVDLVGHVRWQAARRRVFRRFLSEWRKVEIKHCEQEEKKDGENPSA</sequence>
<keyword evidence="1" id="KW-1133">Transmembrane helix</keyword>
<keyword evidence="3" id="KW-1185">Reference proteome</keyword>
<evidence type="ECO:0000256" key="1">
    <source>
        <dbReference type="SAM" id="Phobius"/>
    </source>
</evidence>